<keyword evidence="2" id="KW-1185">Reference proteome</keyword>
<proteinExistence type="predicted"/>
<gene>
    <name evidence="1" type="ORF">GRX66_05215</name>
</gene>
<sequence>MSPTITFGQSAAETIAGELGVTVTKDGYLLDENDEVIIPSGDDEPLTIEEFGGTGVGSRVFIKDNFNSVSEYVEEYRSEE</sequence>
<dbReference type="OrthoDB" id="275682at2157"/>
<name>A0A6B0SEQ8_9EURY</name>
<reference evidence="1 2" key="1">
    <citation type="submission" date="2019-12" db="EMBL/GenBank/DDBJ databases">
        <title>Isolation and characterization of three novel carbon monoxide-oxidizing members of Halobacteria from salione crusts and soils.</title>
        <authorList>
            <person name="Myers M.R."/>
            <person name="King G.M."/>
        </authorList>
    </citation>
    <scope>NUCLEOTIDE SEQUENCE [LARGE SCALE GENOMIC DNA]</scope>
    <source>
        <strain evidence="1 2">PCN9</strain>
    </source>
</reference>
<dbReference type="RefSeq" id="WP_159525589.1">
    <property type="nucleotide sequence ID" value="NZ_WUUU01000024.1"/>
</dbReference>
<dbReference type="Proteomes" id="UP000471521">
    <property type="component" value="Unassembled WGS sequence"/>
</dbReference>
<accession>A0A6B0SEQ8</accession>
<protein>
    <submittedName>
        <fullName evidence="1">Uncharacterized protein</fullName>
    </submittedName>
</protein>
<evidence type="ECO:0000313" key="1">
    <source>
        <dbReference type="EMBL" id="MXR20028.1"/>
    </source>
</evidence>
<dbReference type="AlphaFoldDB" id="A0A6B0SEQ8"/>
<dbReference type="EMBL" id="WUUU01000024">
    <property type="protein sequence ID" value="MXR20028.1"/>
    <property type="molecule type" value="Genomic_DNA"/>
</dbReference>
<evidence type="ECO:0000313" key="2">
    <source>
        <dbReference type="Proteomes" id="UP000471521"/>
    </source>
</evidence>
<organism evidence="1 2">
    <name type="scientific">Halobacterium bonnevillei</name>
    <dbReference type="NCBI Taxonomy" id="2692200"/>
    <lineage>
        <taxon>Archaea</taxon>
        <taxon>Methanobacteriati</taxon>
        <taxon>Methanobacteriota</taxon>
        <taxon>Stenosarchaea group</taxon>
        <taxon>Halobacteria</taxon>
        <taxon>Halobacteriales</taxon>
        <taxon>Halobacteriaceae</taxon>
        <taxon>Halobacterium</taxon>
    </lineage>
</organism>
<comment type="caution">
    <text evidence="1">The sequence shown here is derived from an EMBL/GenBank/DDBJ whole genome shotgun (WGS) entry which is preliminary data.</text>
</comment>